<evidence type="ECO:0000256" key="6">
    <source>
        <dbReference type="ARBA" id="ARBA00022984"/>
    </source>
</evidence>
<evidence type="ECO:0000259" key="12">
    <source>
        <dbReference type="Pfam" id="PF03033"/>
    </source>
</evidence>
<feature type="binding site" evidence="10">
    <location>
        <position position="127"/>
    </location>
    <ligand>
        <name>UDP-N-acetyl-alpha-D-glucosamine</name>
        <dbReference type="ChEBI" id="CHEBI:57705"/>
    </ligand>
</feature>
<dbReference type="RefSeq" id="WP_422862623.1">
    <property type="nucleotide sequence ID" value="NZ_JAMSKV010000001.1"/>
</dbReference>
<feature type="binding site" evidence="10">
    <location>
        <position position="168"/>
    </location>
    <ligand>
        <name>UDP-N-acetyl-alpha-D-glucosamine</name>
        <dbReference type="ChEBI" id="CHEBI:57705"/>
    </ligand>
</feature>
<feature type="region of interest" description="Disordered" evidence="11">
    <location>
        <begin position="368"/>
        <end position="396"/>
    </location>
</feature>
<dbReference type="HAMAP" id="MF_00033">
    <property type="entry name" value="MurG"/>
    <property type="match status" value="1"/>
</dbReference>
<protein>
    <recommendedName>
        <fullName evidence="10">UDP-N-acetylglucosamine--N-acetylmuramyl-(pentapeptide) pyrophosphoryl-undecaprenol N-acetylglucosamine transferase</fullName>
        <ecNumber evidence="10">2.4.1.227</ecNumber>
    </recommendedName>
    <alternativeName>
        <fullName evidence="10">Undecaprenyl-PP-MurNAc-pentapeptide-UDPGlcNAc GlcNAc transferase</fullName>
    </alternativeName>
</protein>
<dbReference type="InterPro" id="IPR004276">
    <property type="entry name" value="GlycoTrans_28_N"/>
</dbReference>
<evidence type="ECO:0000256" key="9">
    <source>
        <dbReference type="ARBA" id="ARBA00023316"/>
    </source>
</evidence>
<feature type="binding site" evidence="10">
    <location>
        <position position="194"/>
    </location>
    <ligand>
        <name>UDP-N-acetyl-alpha-D-glucosamine</name>
        <dbReference type="ChEBI" id="CHEBI:57705"/>
    </ligand>
</feature>
<evidence type="ECO:0000256" key="3">
    <source>
        <dbReference type="ARBA" id="ARBA00022676"/>
    </source>
</evidence>
<comment type="function">
    <text evidence="10">Cell wall formation. Catalyzes the transfer of a GlcNAc subunit on undecaprenyl-pyrophosphoryl-MurNAc-pentapeptide (lipid intermediate I) to form undecaprenyl-pyrophosphoryl-MurNAc-(pentapeptide)GlcNAc (lipid intermediate II).</text>
</comment>
<dbReference type="GO" id="GO:0016757">
    <property type="term" value="F:glycosyltransferase activity"/>
    <property type="evidence" value="ECO:0007669"/>
    <property type="project" value="UniProtKB-KW"/>
</dbReference>
<keyword evidence="6 10" id="KW-0573">Peptidoglycan synthesis</keyword>
<evidence type="ECO:0000256" key="11">
    <source>
        <dbReference type="SAM" id="MobiDB-lite"/>
    </source>
</evidence>
<sequence>MSAPIVIAAGGTGGHFFPAEALATELAARGHTLVLMTDTRAGRREHGVFAACEQHVLPGSGVAGGGAVRKLRGILALGRGALRARSILRRVRPAVVVGFGGYPSVPPLLGARLLGRKRPQIVLHEGNAVLGQANALLARFADAIATSFARVAKVPPGLETILTGMPVRAEIAAAARAPFPDATGDLRVLVWGGSLGARVFADVVPQTLAALPDALRARLRVTQQARKEDLERVRAAYAQAGIEAEVAPFFDRVAERLRDAHLVIGRAGGSSVAELSMVGRASIMVPLPIAASDEQSANADALVRAGGGWMLRQSGFTPEALGELLRELLAQPAALEVASRAAGGLGRPDAASALADLVERRIALACGTTGPDGLRSQPERSIPPRAQHQASGTMRA</sequence>
<comment type="pathway">
    <text evidence="10">Cell wall biogenesis; peptidoglycan biosynthesis.</text>
</comment>
<dbReference type="EMBL" id="JAMSKV010000001">
    <property type="protein sequence ID" value="MCQ8277185.1"/>
    <property type="molecule type" value="Genomic_DNA"/>
</dbReference>
<keyword evidence="8 10" id="KW-0131">Cell cycle</keyword>
<feature type="domain" description="Glycosyl transferase family 28 C-terminal" evidence="13">
    <location>
        <begin position="188"/>
        <end position="351"/>
    </location>
</feature>
<comment type="similarity">
    <text evidence="10">Belongs to the glycosyltransferase 28 family. MurG subfamily.</text>
</comment>
<accession>A0ABT1W445</accession>
<evidence type="ECO:0000313" key="14">
    <source>
        <dbReference type="EMBL" id="MCQ8277185.1"/>
    </source>
</evidence>
<keyword evidence="3 10" id="KW-0328">Glycosyltransferase</keyword>
<dbReference type="PANTHER" id="PTHR21015">
    <property type="entry name" value="UDP-N-ACETYLGLUCOSAMINE--N-ACETYLMURAMYL-(PENTAPEPTIDE) PYROPHOSPHORYL-UNDECAPRENOL N-ACETYLGLUCOSAMINE TRANSFERASE 1"/>
    <property type="match status" value="1"/>
</dbReference>
<dbReference type="PANTHER" id="PTHR21015:SF22">
    <property type="entry name" value="GLYCOSYLTRANSFERASE"/>
    <property type="match status" value="1"/>
</dbReference>
<dbReference type="InterPro" id="IPR006009">
    <property type="entry name" value="GlcNAc_MurG"/>
</dbReference>
<comment type="caution">
    <text evidence="14">The sequence shown here is derived from an EMBL/GenBank/DDBJ whole genome shotgun (WGS) entry which is preliminary data.</text>
</comment>
<keyword evidence="4 10" id="KW-0808">Transferase</keyword>
<evidence type="ECO:0000256" key="8">
    <source>
        <dbReference type="ARBA" id="ARBA00023306"/>
    </source>
</evidence>
<dbReference type="CDD" id="cd03785">
    <property type="entry name" value="GT28_MurG"/>
    <property type="match status" value="1"/>
</dbReference>
<evidence type="ECO:0000256" key="4">
    <source>
        <dbReference type="ARBA" id="ARBA00022679"/>
    </source>
</evidence>
<dbReference type="NCBIfam" id="TIGR01133">
    <property type="entry name" value="murG"/>
    <property type="match status" value="1"/>
</dbReference>
<proteinExistence type="inferred from homology"/>
<dbReference type="Pfam" id="PF03033">
    <property type="entry name" value="Glyco_transf_28"/>
    <property type="match status" value="1"/>
</dbReference>
<dbReference type="EC" id="2.4.1.227" evidence="10"/>
<evidence type="ECO:0000256" key="10">
    <source>
        <dbReference type="HAMAP-Rule" id="MF_00033"/>
    </source>
</evidence>
<keyword evidence="7 10" id="KW-0472">Membrane</keyword>
<comment type="caution">
    <text evidence="10">Lacks conserved residue(s) required for the propagation of feature annotation.</text>
</comment>
<feature type="binding site" evidence="10">
    <location>
        <position position="295"/>
    </location>
    <ligand>
        <name>UDP-N-acetyl-alpha-D-glucosamine</name>
        <dbReference type="ChEBI" id="CHEBI:57705"/>
    </ligand>
</feature>
<comment type="catalytic activity">
    <reaction evidence="10">
        <text>di-trans,octa-cis-undecaprenyl diphospho-N-acetyl-alpha-D-muramoyl-L-alanyl-D-glutamyl-meso-2,6-diaminopimeloyl-D-alanyl-D-alanine + UDP-N-acetyl-alpha-D-glucosamine = di-trans,octa-cis-undecaprenyl diphospho-[N-acetyl-alpha-D-glucosaminyl-(1-&gt;4)]-N-acetyl-alpha-D-muramoyl-L-alanyl-D-glutamyl-meso-2,6-diaminopimeloyl-D-alanyl-D-alanine + UDP + H(+)</text>
        <dbReference type="Rhea" id="RHEA:31227"/>
        <dbReference type="ChEBI" id="CHEBI:15378"/>
        <dbReference type="ChEBI" id="CHEBI:57705"/>
        <dbReference type="ChEBI" id="CHEBI:58223"/>
        <dbReference type="ChEBI" id="CHEBI:61387"/>
        <dbReference type="ChEBI" id="CHEBI:61388"/>
        <dbReference type="EC" id="2.4.1.227"/>
    </reaction>
</comment>
<organism evidence="14 15">
    <name type="scientific">Endosaccharibacter trunci</name>
    <dbReference type="NCBI Taxonomy" id="2812733"/>
    <lineage>
        <taxon>Bacteria</taxon>
        <taxon>Pseudomonadati</taxon>
        <taxon>Pseudomonadota</taxon>
        <taxon>Alphaproteobacteria</taxon>
        <taxon>Acetobacterales</taxon>
        <taxon>Acetobacteraceae</taxon>
        <taxon>Endosaccharibacter</taxon>
    </lineage>
</organism>
<gene>
    <name evidence="10 14" type="primary">murG</name>
    <name evidence="14" type="ORF">NFI95_01800</name>
</gene>
<dbReference type="InterPro" id="IPR007235">
    <property type="entry name" value="Glyco_trans_28_C"/>
</dbReference>
<dbReference type="SUPFAM" id="SSF53756">
    <property type="entry name" value="UDP-Glycosyltransferase/glycogen phosphorylase"/>
    <property type="match status" value="1"/>
</dbReference>
<feature type="binding site" evidence="10">
    <location>
        <begin position="12"/>
        <end position="14"/>
    </location>
    <ligand>
        <name>UDP-N-acetyl-alpha-D-glucosamine</name>
        <dbReference type="ChEBI" id="CHEBI:57705"/>
    </ligand>
</feature>
<comment type="subcellular location">
    <subcellularLocation>
        <location evidence="10">Cell membrane</location>
        <topology evidence="10">Peripheral membrane protein</topology>
        <orientation evidence="10">Cytoplasmic side</orientation>
    </subcellularLocation>
</comment>
<keyword evidence="5 10" id="KW-0133">Cell shape</keyword>
<keyword evidence="15" id="KW-1185">Reference proteome</keyword>
<dbReference type="Proteomes" id="UP001524587">
    <property type="component" value="Unassembled WGS sequence"/>
</dbReference>
<keyword evidence="9 10" id="KW-0961">Cell wall biogenesis/degradation</keyword>
<evidence type="ECO:0000256" key="1">
    <source>
        <dbReference type="ARBA" id="ARBA00022475"/>
    </source>
</evidence>
<feature type="domain" description="Glycosyltransferase family 28 N-terminal" evidence="12">
    <location>
        <begin position="5"/>
        <end position="145"/>
    </location>
</feature>
<keyword evidence="1 10" id="KW-1003">Cell membrane</keyword>
<reference evidence="14 15" key="1">
    <citation type="submission" date="2022-06" db="EMBL/GenBank/DDBJ databases">
        <title>Endosaccharibacter gen. nov., sp. nov., endophytic bacteria isolated from sugarcane.</title>
        <authorList>
            <person name="Pitiwittayakul N."/>
            <person name="Yukphan P."/>
            <person name="Charoenyingcharoen P."/>
            <person name="Tanasupawat S."/>
        </authorList>
    </citation>
    <scope>NUCLEOTIDE SEQUENCE [LARGE SCALE GENOMIC DNA]</scope>
    <source>
        <strain evidence="14 15">KSS8</strain>
    </source>
</reference>
<dbReference type="Gene3D" id="3.40.50.2000">
    <property type="entry name" value="Glycogen Phosphorylase B"/>
    <property type="match status" value="2"/>
</dbReference>
<keyword evidence="2 10" id="KW-0132">Cell division</keyword>
<dbReference type="Pfam" id="PF04101">
    <property type="entry name" value="Glyco_tran_28_C"/>
    <property type="match status" value="1"/>
</dbReference>
<evidence type="ECO:0000256" key="2">
    <source>
        <dbReference type="ARBA" id="ARBA00022618"/>
    </source>
</evidence>
<evidence type="ECO:0000256" key="7">
    <source>
        <dbReference type="ARBA" id="ARBA00023136"/>
    </source>
</evidence>
<name>A0ABT1W445_9PROT</name>
<evidence type="ECO:0000256" key="5">
    <source>
        <dbReference type="ARBA" id="ARBA00022960"/>
    </source>
</evidence>
<evidence type="ECO:0000313" key="15">
    <source>
        <dbReference type="Proteomes" id="UP001524587"/>
    </source>
</evidence>
<evidence type="ECO:0000259" key="13">
    <source>
        <dbReference type="Pfam" id="PF04101"/>
    </source>
</evidence>